<feature type="transmembrane region" description="Helical" evidence="1">
    <location>
        <begin position="57"/>
        <end position="76"/>
    </location>
</feature>
<dbReference type="AlphaFoldDB" id="D1BSS6"/>
<gene>
    <name evidence="2" type="ordered locus">Xcel_1745</name>
</gene>
<dbReference type="EMBL" id="CP001821">
    <property type="protein sequence ID" value="ACZ30768.1"/>
    <property type="molecule type" value="Genomic_DNA"/>
</dbReference>
<keyword evidence="1" id="KW-1133">Transmembrane helix</keyword>
<organism evidence="2 3">
    <name type="scientific">Xylanimonas cellulosilytica (strain DSM 15894 / JCM 12276 / CECT 5975 / KCTC 9989 / LMG 20990 / NBRC 107835 / XIL07)</name>
    <dbReference type="NCBI Taxonomy" id="446471"/>
    <lineage>
        <taxon>Bacteria</taxon>
        <taxon>Bacillati</taxon>
        <taxon>Actinomycetota</taxon>
        <taxon>Actinomycetes</taxon>
        <taxon>Micrococcales</taxon>
        <taxon>Promicromonosporaceae</taxon>
        <taxon>Xylanimonas</taxon>
    </lineage>
</organism>
<evidence type="ECO:0000313" key="3">
    <source>
        <dbReference type="Proteomes" id="UP000002255"/>
    </source>
</evidence>
<keyword evidence="1" id="KW-0472">Membrane</keyword>
<dbReference type="KEGG" id="xce:Xcel_1745"/>
<protein>
    <submittedName>
        <fullName evidence="2">Uncharacterized protein</fullName>
    </submittedName>
</protein>
<proteinExistence type="predicted"/>
<feature type="transmembrane region" description="Helical" evidence="1">
    <location>
        <begin position="120"/>
        <end position="143"/>
    </location>
</feature>
<keyword evidence="3" id="KW-1185">Reference proteome</keyword>
<accession>D1BSS6</accession>
<evidence type="ECO:0000313" key="2">
    <source>
        <dbReference type="EMBL" id="ACZ30768.1"/>
    </source>
</evidence>
<dbReference type="HOGENOM" id="CLU_1677192_0_0_11"/>
<dbReference type="Proteomes" id="UP000002255">
    <property type="component" value="Chromosome"/>
</dbReference>
<dbReference type="OrthoDB" id="9894694at2"/>
<reference evidence="3" key="1">
    <citation type="submission" date="2009-11" db="EMBL/GenBank/DDBJ databases">
        <title>The complete chromosome of Xylanimonas cellulosilytica DSM 15894.</title>
        <authorList>
            <consortium name="US DOE Joint Genome Institute (JGI-PGF)"/>
            <person name="Lucas S."/>
            <person name="Copeland A."/>
            <person name="Lapidus A."/>
            <person name="Glavina del Rio T."/>
            <person name="Dalin E."/>
            <person name="Tice H."/>
            <person name="Bruce D."/>
            <person name="Goodwin L."/>
            <person name="Pitluck S."/>
            <person name="Kyrpides N."/>
            <person name="Mavromatis K."/>
            <person name="Ivanova N."/>
            <person name="Mikhailova N."/>
            <person name="Foster B."/>
            <person name="Clum A."/>
            <person name="Brettin T."/>
            <person name="Detter J.C."/>
            <person name="Han C."/>
            <person name="Larimer F."/>
            <person name="Land M."/>
            <person name="Hauser L."/>
            <person name="Markowitz V."/>
            <person name="Cheng J.F."/>
            <person name="Hugenholtz P."/>
            <person name="Woyke T."/>
            <person name="Wu D."/>
            <person name="Gehrich-Schroeter G."/>
            <person name="Schneider S."/>
            <person name="Pukall S.R."/>
            <person name="Klenk H.P."/>
            <person name="Eisen J.A."/>
        </authorList>
    </citation>
    <scope>NUCLEOTIDE SEQUENCE [LARGE SCALE GENOMIC DNA]</scope>
    <source>
        <strain evidence="3">DSM 15894 / CECT 5975 / LMG 20990 / XIL07</strain>
    </source>
</reference>
<reference evidence="2 3" key="2">
    <citation type="journal article" date="2010" name="Stand. Genomic Sci.">
        <title>Complete genome sequence of Xylanimonas cellulosilytica type strain (XIL07).</title>
        <authorList>
            <person name="Foster B."/>
            <person name="Pukall R."/>
            <person name="Abt B."/>
            <person name="Nolan M."/>
            <person name="Glavina Del Rio T."/>
            <person name="Chen F."/>
            <person name="Lucas S."/>
            <person name="Tice H."/>
            <person name="Pitluck S."/>
            <person name="Cheng J.-F."/>
            <person name="Chertkov O."/>
            <person name="Brettin T."/>
            <person name="Han C."/>
            <person name="Detter J.C."/>
            <person name="Bruce D."/>
            <person name="Goodwin L."/>
            <person name="Ivanova N."/>
            <person name="Mavromatis K."/>
            <person name="Pati A."/>
            <person name="Mikhailova N."/>
            <person name="Chen A."/>
            <person name="Palaniappan K."/>
            <person name="Land M."/>
            <person name="Hauser L."/>
            <person name="Chang Y.-J."/>
            <person name="Jeffries C.D."/>
            <person name="Chain P."/>
            <person name="Rohde M."/>
            <person name="Goeker M."/>
            <person name="Bristow J."/>
            <person name="Eisen J.A."/>
            <person name="Markowitz V."/>
            <person name="Hugenholtz P."/>
            <person name="Kyrpides N.C."/>
            <person name="Klenk H.-P."/>
            <person name="Lapidus A."/>
        </authorList>
    </citation>
    <scope>NUCLEOTIDE SEQUENCE [LARGE SCALE GENOMIC DNA]</scope>
    <source>
        <strain evidence="3">DSM 15894 / CECT 5975 / LMG 20990 / XIL07</strain>
    </source>
</reference>
<name>D1BSS6_XYLCX</name>
<feature type="transmembrane region" description="Helical" evidence="1">
    <location>
        <begin position="88"/>
        <end position="108"/>
    </location>
</feature>
<feature type="transmembrane region" description="Helical" evidence="1">
    <location>
        <begin position="30"/>
        <end position="51"/>
    </location>
</feature>
<dbReference type="STRING" id="446471.Xcel_1745"/>
<keyword evidence="1" id="KW-0812">Transmembrane</keyword>
<evidence type="ECO:0000256" key="1">
    <source>
        <dbReference type="SAM" id="Phobius"/>
    </source>
</evidence>
<sequence length="157" mass="16040">MSQTVDTGATPSSPAVDSGAVWQRVAWRTAVGLGLVALVLPIVEVVARAIGAELPMTVRPAVMLGISLVWIVVVAARRWTPAVPTLMAAGLVQALAGAVLALGTTWIFDGLPGGPLVRPTQLLVALAAGALWGLVCGAMALALQNARKGLHPTRGDL</sequence>
<dbReference type="RefSeq" id="WP_012878510.1">
    <property type="nucleotide sequence ID" value="NC_013530.1"/>
</dbReference>